<comment type="catalytic activity">
    <reaction evidence="12 16">
        <text>ATP + H2O + phospholipidSide 1 = ADP + phosphate + phospholipidSide 2.</text>
        <dbReference type="EC" id="7.6.2.1"/>
    </reaction>
</comment>
<dbReference type="InterPro" id="IPR059000">
    <property type="entry name" value="ATPase_P-type_domA"/>
</dbReference>
<feature type="binding site" evidence="14">
    <location>
        <position position="996"/>
    </location>
    <ligand>
        <name>ATP</name>
        <dbReference type="ChEBI" id="CHEBI:30616"/>
    </ligand>
</feature>
<evidence type="ECO:0000256" key="13">
    <source>
        <dbReference type="PIRSR" id="PIRSR606539-1"/>
    </source>
</evidence>
<dbReference type="Proteomes" id="UP001200034">
    <property type="component" value="Unassembled WGS sequence"/>
</dbReference>
<evidence type="ECO:0000256" key="3">
    <source>
        <dbReference type="ARBA" id="ARBA00008109"/>
    </source>
</evidence>
<evidence type="ECO:0000259" key="20">
    <source>
        <dbReference type="Pfam" id="PF16212"/>
    </source>
</evidence>
<dbReference type="PANTHER" id="PTHR24092:SF175">
    <property type="entry name" value="PHOSPHOLIPID-TRANSPORTING ATPASE"/>
    <property type="match status" value="1"/>
</dbReference>
<feature type="transmembrane region" description="Helical" evidence="16">
    <location>
        <begin position="126"/>
        <end position="142"/>
    </location>
</feature>
<dbReference type="InterPro" id="IPR018303">
    <property type="entry name" value="ATPase_P-typ_P_site"/>
</dbReference>
<feature type="binding site" evidence="14">
    <location>
        <position position="480"/>
    </location>
    <ligand>
        <name>ATP</name>
        <dbReference type="ChEBI" id="CHEBI:30616"/>
    </ligand>
</feature>
<evidence type="ECO:0000259" key="19">
    <source>
        <dbReference type="Pfam" id="PF16209"/>
    </source>
</evidence>
<evidence type="ECO:0000256" key="16">
    <source>
        <dbReference type="RuleBase" id="RU362033"/>
    </source>
</evidence>
<dbReference type="SUPFAM" id="SSF81665">
    <property type="entry name" value="Calcium ATPase, transmembrane domain M"/>
    <property type="match status" value="1"/>
</dbReference>
<keyword evidence="8 15" id="KW-0460">Magnesium</keyword>
<evidence type="ECO:0000313" key="21">
    <source>
        <dbReference type="EMBL" id="KAH8387960.1"/>
    </source>
</evidence>
<feature type="binding site" evidence="15">
    <location>
        <position position="480"/>
    </location>
    <ligand>
        <name>Mg(2+)</name>
        <dbReference type="ChEBI" id="CHEBI:18420"/>
    </ligand>
</feature>
<evidence type="ECO:0000259" key="18">
    <source>
        <dbReference type="Pfam" id="PF00122"/>
    </source>
</evidence>
<feature type="active site" description="4-aspartylphosphate intermediate" evidence="13">
    <location>
        <position position="478"/>
    </location>
</feature>
<keyword evidence="7 14" id="KW-0067">ATP-binding</keyword>
<dbReference type="FunFam" id="3.40.1110.10:FF:000067">
    <property type="entry name" value="Phospholipid-transporting ATPase"/>
    <property type="match status" value="1"/>
</dbReference>
<feature type="binding site" evidence="14">
    <location>
        <position position="995"/>
    </location>
    <ligand>
        <name>ATP</name>
        <dbReference type="ChEBI" id="CHEBI:30616"/>
    </ligand>
</feature>
<dbReference type="Pfam" id="PF13246">
    <property type="entry name" value="Cation_ATPase"/>
    <property type="match status" value="1"/>
</dbReference>
<dbReference type="SUPFAM" id="SSF81653">
    <property type="entry name" value="Calcium ATPase, transduction domain A"/>
    <property type="match status" value="1"/>
</dbReference>
<keyword evidence="4 16" id="KW-0812">Transmembrane</keyword>
<feature type="binding site" evidence="14">
    <location>
        <position position="1083"/>
    </location>
    <ligand>
        <name>ATP</name>
        <dbReference type="ChEBI" id="CHEBI:30616"/>
    </ligand>
</feature>
<comment type="subcellular location">
    <subcellularLocation>
        <location evidence="2">Endomembrane system</location>
    </subcellularLocation>
    <subcellularLocation>
        <location evidence="1 16">Membrane</location>
        <topology evidence="1 16">Multi-pass membrane protein</topology>
    </subcellularLocation>
</comment>
<keyword evidence="10 16" id="KW-1133">Transmembrane helix</keyword>
<dbReference type="FunFam" id="2.70.150.10:FF:000104">
    <property type="entry name" value="Phospholipid-transporting ATPase"/>
    <property type="match status" value="1"/>
</dbReference>
<feature type="transmembrane region" description="Helical" evidence="16">
    <location>
        <begin position="1358"/>
        <end position="1377"/>
    </location>
</feature>
<keyword evidence="9 16" id="KW-1278">Translocase</keyword>
<feature type="binding site" evidence="14">
    <location>
        <position position="915"/>
    </location>
    <ligand>
        <name>ATP</name>
        <dbReference type="ChEBI" id="CHEBI:30616"/>
    </ligand>
</feature>
<keyword evidence="22" id="KW-1185">Reference proteome</keyword>
<dbReference type="GO" id="GO:0045332">
    <property type="term" value="P:phospholipid translocation"/>
    <property type="evidence" value="ECO:0007669"/>
    <property type="project" value="TreeGrafter"/>
</dbReference>
<name>A0AAD4KBS4_9MUSC</name>
<dbReference type="InterPro" id="IPR008250">
    <property type="entry name" value="ATPase_P-typ_transduc_dom_A_sf"/>
</dbReference>
<dbReference type="Gene3D" id="3.40.50.1000">
    <property type="entry name" value="HAD superfamily/HAD-like"/>
    <property type="match status" value="1"/>
</dbReference>
<feature type="transmembrane region" description="Helical" evidence="16">
    <location>
        <begin position="360"/>
        <end position="382"/>
    </location>
</feature>
<dbReference type="GO" id="GO:0005886">
    <property type="term" value="C:plasma membrane"/>
    <property type="evidence" value="ECO:0007669"/>
    <property type="project" value="TreeGrafter"/>
</dbReference>
<feature type="transmembrane region" description="Helical" evidence="16">
    <location>
        <begin position="162"/>
        <end position="181"/>
    </location>
</feature>
<dbReference type="GO" id="GO:0016887">
    <property type="term" value="F:ATP hydrolysis activity"/>
    <property type="evidence" value="ECO:0007669"/>
    <property type="project" value="InterPro"/>
</dbReference>
<feature type="binding site" evidence="14">
    <location>
        <position position="858"/>
    </location>
    <ligand>
        <name>ATP</name>
        <dbReference type="ChEBI" id="CHEBI:30616"/>
    </ligand>
</feature>
<dbReference type="InterPro" id="IPR032630">
    <property type="entry name" value="P_typ_ATPase_c"/>
</dbReference>
<dbReference type="GO" id="GO:0005783">
    <property type="term" value="C:endoplasmic reticulum"/>
    <property type="evidence" value="ECO:0007669"/>
    <property type="project" value="TreeGrafter"/>
</dbReference>
<feature type="region of interest" description="Disordered" evidence="17">
    <location>
        <begin position="546"/>
        <end position="570"/>
    </location>
</feature>
<dbReference type="GO" id="GO:0140326">
    <property type="term" value="F:ATPase-coupled intramembrane lipid transporter activity"/>
    <property type="evidence" value="ECO:0007669"/>
    <property type="project" value="UniProtKB-EC"/>
</dbReference>
<reference evidence="21" key="1">
    <citation type="journal article" date="2021" name="Mol. Ecol. Resour.">
        <title>Phylogenomic analyses of the genus Drosophila reveals genomic signals of climate adaptation.</title>
        <authorList>
            <person name="Li F."/>
            <person name="Rane R.V."/>
            <person name="Luria V."/>
            <person name="Xiong Z."/>
            <person name="Chen J."/>
            <person name="Li Z."/>
            <person name="Catullo R.A."/>
            <person name="Griffin P.C."/>
            <person name="Schiffer M."/>
            <person name="Pearce S."/>
            <person name="Lee S.F."/>
            <person name="McElroy K."/>
            <person name="Stocker A."/>
            <person name="Shirriffs J."/>
            <person name="Cockerell F."/>
            <person name="Coppin C."/>
            <person name="Sgro C.M."/>
            <person name="Karger A."/>
            <person name="Cain J.W."/>
            <person name="Weber J.A."/>
            <person name="Santpere G."/>
            <person name="Kirschner M.W."/>
            <person name="Hoffmann A.A."/>
            <person name="Oakeshott J.G."/>
            <person name="Zhang G."/>
        </authorList>
    </citation>
    <scope>NUCLEOTIDE SEQUENCE</scope>
    <source>
        <strain evidence="21">BGI-SZ-2011g</strain>
    </source>
</reference>
<evidence type="ECO:0000256" key="9">
    <source>
        <dbReference type="ARBA" id="ARBA00022967"/>
    </source>
</evidence>
<dbReference type="NCBIfam" id="TIGR01494">
    <property type="entry name" value="ATPase_P-type"/>
    <property type="match status" value="2"/>
</dbReference>
<feature type="binding site" evidence="14">
    <location>
        <position position="997"/>
    </location>
    <ligand>
        <name>ATP</name>
        <dbReference type="ChEBI" id="CHEBI:30616"/>
    </ligand>
</feature>
<dbReference type="FunFam" id="3.40.50.1000:FF:000034">
    <property type="entry name" value="Phospholipid-transporting ATPase"/>
    <property type="match status" value="1"/>
</dbReference>
<evidence type="ECO:0000256" key="10">
    <source>
        <dbReference type="ARBA" id="ARBA00022989"/>
    </source>
</evidence>
<evidence type="ECO:0000256" key="8">
    <source>
        <dbReference type="ARBA" id="ARBA00022842"/>
    </source>
</evidence>
<accession>A0AAD4KBS4</accession>
<protein>
    <recommendedName>
        <fullName evidence="16">Phospholipid-transporting ATPase</fullName>
        <ecNumber evidence="16">7.6.2.1</ecNumber>
    </recommendedName>
</protein>
<dbReference type="SUPFAM" id="SSF56784">
    <property type="entry name" value="HAD-like"/>
    <property type="match status" value="1"/>
</dbReference>
<dbReference type="Gene3D" id="2.70.150.10">
    <property type="entry name" value="Calcium-transporting ATPase, cytoplasmic transduction domain A"/>
    <property type="match status" value="1"/>
</dbReference>
<dbReference type="PRINTS" id="PR00119">
    <property type="entry name" value="CATATPASE"/>
</dbReference>
<dbReference type="GO" id="GO:0000287">
    <property type="term" value="F:magnesium ion binding"/>
    <property type="evidence" value="ECO:0007669"/>
    <property type="project" value="UniProtKB-UniRule"/>
</dbReference>
<feature type="transmembrane region" description="Helical" evidence="16">
    <location>
        <begin position="1247"/>
        <end position="1269"/>
    </location>
</feature>
<feature type="binding site" evidence="15">
    <location>
        <position position="1110"/>
    </location>
    <ligand>
        <name>Mg(2+)</name>
        <dbReference type="ChEBI" id="CHEBI:18420"/>
    </ligand>
</feature>
<dbReference type="NCBIfam" id="TIGR01652">
    <property type="entry name" value="ATPase-Plipid"/>
    <property type="match status" value="1"/>
</dbReference>
<feature type="domain" description="P-type ATPase C-terminal" evidence="20">
    <location>
        <begin position="1136"/>
        <end position="1384"/>
    </location>
</feature>
<dbReference type="GO" id="GO:0005524">
    <property type="term" value="F:ATP binding"/>
    <property type="evidence" value="ECO:0007669"/>
    <property type="project" value="UniProtKB-UniRule"/>
</dbReference>
<evidence type="ECO:0000256" key="2">
    <source>
        <dbReference type="ARBA" id="ARBA00004308"/>
    </source>
</evidence>
<comment type="cofactor">
    <cofactor evidence="15">
        <name>Mg(2+)</name>
        <dbReference type="ChEBI" id="CHEBI:18420"/>
    </cofactor>
</comment>
<dbReference type="EC" id="7.6.2.1" evidence="16"/>
<feature type="transmembrane region" description="Helical" evidence="16">
    <location>
        <begin position="1199"/>
        <end position="1220"/>
    </location>
</feature>
<dbReference type="InterPro" id="IPR023298">
    <property type="entry name" value="ATPase_P-typ_TM_dom_sf"/>
</dbReference>
<dbReference type="InterPro" id="IPR006539">
    <property type="entry name" value="P-type_ATPase_IV"/>
</dbReference>
<dbReference type="InterPro" id="IPR023214">
    <property type="entry name" value="HAD_sf"/>
</dbReference>
<dbReference type="Pfam" id="PF16209">
    <property type="entry name" value="PhoLip_ATPase_N"/>
    <property type="match status" value="1"/>
</dbReference>
<dbReference type="Gene3D" id="3.40.1110.10">
    <property type="entry name" value="Calcium-transporting ATPase, cytoplasmic domain N"/>
    <property type="match status" value="1"/>
</dbReference>
<feature type="binding site" evidence="14">
    <location>
        <position position="478"/>
    </location>
    <ligand>
        <name>ATP</name>
        <dbReference type="ChEBI" id="CHEBI:30616"/>
    </ligand>
</feature>
<evidence type="ECO:0000256" key="15">
    <source>
        <dbReference type="PIRSR" id="PIRSR606539-3"/>
    </source>
</evidence>
<dbReference type="PANTHER" id="PTHR24092">
    <property type="entry name" value="PROBABLE PHOSPHOLIPID-TRANSPORTING ATPASE"/>
    <property type="match status" value="1"/>
</dbReference>
<dbReference type="SUPFAM" id="SSF81660">
    <property type="entry name" value="Metal cation-transporting ATPase, ATP-binding domain N"/>
    <property type="match status" value="1"/>
</dbReference>
<feature type="binding site" evidence="15">
    <location>
        <position position="478"/>
    </location>
    <ligand>
        <name>Mg(2+)</name>
        <dbReference type="ChEBI" id="CHEBI:18420"/>
    </ligand>
</feature>
<feature type="transmembrane region" description="Helical" evidence="16">
    <location>
        <begin position="413"/>
        <end position="432"/>
    </location>
</feature>
<proteinExistence type="inferred from homology"/>
<feature type="transmembrane region" description="Helical" evidence="16">
    <location>
        <begin position="1167"/>
        <end position="1187"/>
    </location>
</feature>
<dbReference type="InterPro" id="IPR032631">
    <property type="entry name" value="P-type_ATPase_N"/>
</dbReference>
<comment type="caution">
    <text evidence="21">The sequence shown here is derived from an EMBL/GenBank/DDBJ whole genome shotgun (WGS) entry which is preliminary data.</text>
</comment>
<dbReference type="Pfam" id="PF00122">
    <property type="entry name" value="E1-E2_ATPase"/>
    <property type="match status" value="1"/>
</dbReference>
<evidence type="ECO:0000313" key="22">
    <source>
        <dbReference type="Proteomes" id="UP001200034"/>
    </source>
</evidence>
<dbReference type="PROSITE" id="PS00154">
    <property type="entry name" value="ATPASE_E1_E2"/>
    <property type="match status" value="1"/>
</dbReference>
<feature type="domain" description="P-type ATPase N-terminal" evidence="19">
    <location>
        <begin position="95"/>
        <end position="139"/>
    </location>
</feature>
<dbReference type="InterPro" id="IPR001757">
    <property type="entry name" value="P_typ_ATPase"/>
</dbReference>
<keyword evidence="11 16" id="KW-0472">Membrane</keyword>
<evidence type="ECO:0000256" key="5">
    <source>
        <dbReference type="ARBA" id="ARBA00022723"/>
    </source>
</evidence>
<evidence type="ECO:0000256" key="12">
    <source>
        <dbReference type="ARBA" id="ARBA00034036"/>
    </source>
</evidence>
<feature type="region of interest" description="Disordered" evidence="17">
    <location>
        <begin position="631"/>
        <end position="668"/>
    </location>
</feature>
<feature type="binding site" evidence="14">
    <location>
        <position position="802"/>
    </location>
    <ligand>
        <name>ATP</name>
        <dbReference type="ChEBI" id="CHEBI:30616"/>
    </ligand>
</feature>
<gene>
    <name evidence="21" type="ORF">KR093_010578</name>
</gene>
<keyword evidence="5 15" id="KW-0479">Metal-binding</keyword>
<feature type="transmembrane region" description="Helical" evidence="16">
    <location>
        <begin position="1285"/>
        <end position="1308"/>
    </location>
</feature>
<feature type="binding site" evidence="14">
    <location>
        <position position="881"/>
    </location>
    <ligand>
        <name>ATP</name>
        <dbReference type="ChEBI" id="CHEBI:30616"/>
    </ligand>
</feature>
<feature type="domain" description="P-type ATPase A" evidence="18">
    <location>
        <begin position="200"/>
        <end position="326"/>
    </location>
</feature>
<comment type="similarity">
    <text evidence="3 16">Belongs to the cation transport ATPase (P-type) (TC 3.A.3) family. Type IV subfamily.</text>
</comment>
<sequence length="1410" mass="158274">MNFFGHDYVSGFRRIDQLGNRYQQTHPQYQPRHPHPQPQPHHNHRHTYQYHWREEEPTQSYLKEPFLWKQRKGSRVSTINDWLQIQIGGSEDVKKKKPKNQNRIKSTKYTLLTFLPQNLLEQFRRIANFYFLVMTIISLLIGKPDDCQLNAYSNSKSLADSPVSPMTSLLPLVFVIAVTAAKQGYEDVLRYRTDNVVNRSPVTIIRNGVEAIIQSQNVAPGDLIVVERDCDVPCDLVLLRSTDPHGKCFITTANLDGESNLKILTVPRDLPTVPIEEMHKLGIIECESPGTDLYSFNGKIELAGGEGRVLPLSSENVLLRGSRVKNTECVIGCAIYTGMTTKLQLNSRLTRNKTASSETYVNRFLIFILIALIAIVTLLYFLKRYNELFVIPKLTYLGPAADGYSVKQFLQDYLSFLILFNYLIPISLYVTIELQRVIGSSFMEWDHELYETETDQQCVVNTSNLNEELGQINILFSDKTGTLTKNEMNFQQCSIAGSKYMYRKTRLEESETKALSDINTFTMDQKNFFQALAICHTVQVASSTPAAEAPADNGSNKQDAIKSGPPEMYSISDITEESHNSSQHSELNVSSTIENSLSAHPNGVNGAATAANSSDVNPLLLADDSWSKVERRKRPQVVKRSPNFARSNKVHSAAATTAPGEAQPGSLAPTNGLNAGVGVGVAAGGMQSPPILRPISLQFQRSTSERDLPQFGEAHNAAAALGHRRVHSYGAPSAYLSNPVGNMTPPIGGLMRVGSNVSRESYAAPNFTRQPTMLIRAESQRRKQEIQQTLCQLDYQASSPDEKSLVEACANLGLVYTGDDDEVLRVRIVPPHLDKKRPLNINGKHREDAFYRLHVLEFTSDRKRMSVIVRDEGGKKWIYTKGAESYVFPLCANSSADMIAKTDAHISDFARLGLRTLAIARREISEAEHQEFVSSLALANSSLENRKQLSEECYARIESDLDLLGATAVEDALQDDVADTLVSLQAAGIRIWVLTGDKVETALNIALSCGHIPPDAKKYIILECKSRDDLLVHLNVLEREIVFGIGQECALLIDGKSLGVALAEAPKEFRDVAVKCTAVLCCRLSPLQKSEVVALIKSSNENFNTAAIGDGANDVSMIQEAHVGIGIMGREGRQAARCADFAFAKFCMLKRLLLVHGHYHSVRLSLLVLYFFYKNIVFMGIMFLFQFHTLFSSSSVYDSLFLTLYNVIYTSLPILFISLTEKPYTEEVLMQNPKLYKKNTDNKQLHWPYFLLWTIFAIYHSVIIFYFAYCIFSYNNVILNGGQTVAFSCFGTLLMWAVVIVVNLKLWLESLYLSFWYIATLVLSILAFMVTTVIYNVINLDYDTDIYWAYNKLLASLPVWLYIFVTVVASLLPDFTLRMLKKALKIKGFSIFPGKQRKLQMRKKFESTYL</sequence>
<feature type="binding site" evidence="14">
    <location>
        <position position="1114"/>
    </location>
    <ligand>
        <name>ATP</name>
        <dbReference type="ChEBI" id="CHEBI:30616"/>
    </ligand>
</feature>
<dbReference type="InterPro" id="IPR036412">
    <property type="entry name" value="HAD-like_sf"/>
</dbReference>
<dbReference type="EMBL" id="JAJJHW010000095">
    <property type="protein sequence ID" value="KAH8387960.1"/>
    <property type="molecule type" value="Genomic_DNA"/>
</dbReference>
<evidence type="ECO:0000256" key="1">
    <source>
        <dbReference type="ARBA" id="ARBA00004141"/>
    </source>
</evidence>
<feature type="binding site" evidence="14">
    <location>
        <position position="479"/>
    </location>
    <ligand>
        <name>ATP</name>
        <dbReference type="ChEBI" id="CHEBI:30616"/>
    </ligand>
</feature>
<feature type="transmembrane region" description="Helical" evidence="16">
    <location>
        <begin position="1315"/>
        <end position="1338"/>
    </location>
</feature>
<evidence type="ECO:0000256" key="17">
    <source>
        <dbReference type="SAM" id="MobiDB-lite"/>
    </source>
</evidence>
<evidence type="ECO:0000256" key="4">
    <source>
        <dbReference type="ARBA" id="ARBA00022692"/>
    </source>
</evidence>
<evidence type="ECO:0000256" key="11">
    <source>
        <dbReference type="ARBA" id="ARBA00023136"/>
    </source>
</evidence>
<keyword evidence="6 14" id="KW-0547">Nucleotide-binding</keyword>
<organism evidence="21 22">
    <name type="scientific">Drosophila rubida</name>
    <dbReference type="NCBI Taxonomy" id="30044"/>
    <lineage>
        <taxon>Eukaryota</taxon>
        <taxon>Metazoa</taxon>
        <taxon>Ecdysozoa</taxon>
        <taxon>Arthropoda</taxon>
        <taxon>Hexapoda</taxon>
        <taxon>Insecta</taxon>
        <taxon>Pterygota</taxon>
        <taxon>Neoptera</taxon>
        <taxon>Endopterygota</taxon>
        <taxon>Diptera</taxon>
        <taxon>Brachycera</taxon>
        <taxon>Muscomorpha</taxon>
        <taxon>Ephydroidea</taxon>
        <taxon>Drosophilidae</taxon>
        <taxon>Drosophila</taxon>
    </lineage>
</organism>
<feature type="binding site" evidence="15">
    <location>
        <position position="1114"/>
    </location>
    <ligand>
        <name>Mg(2+)</name>
        <dbReference type="ChEBI" id="CHEBI:18420"/>
    </ligand>
</feature>
<feature type="binding site" evidence="14">
    <location>
        <position position="1113"/>
    </location>
    <ligand>
        <name>ATP</name>
        <dbReference type="ChEBI" id="CHEBI:30616"/>
    </ligand>
</feature>
<evidence type="ECO:0000256" key="14">
    <source>
        <dbReference type="PIRSR" id="PIRSR606539-2"/>
    </source>
</evidence>
<dbReference type="InterPro" id="IPR023299">
    <property type="entry name" value="ATPase_P-typ_cyto_dom_N"/>
</dbReference>
<evidence type="ECO:0000256" key="6">
    <source>
        <dbReference type="ARBA" id="ARBA00022741"/>
    </source>
</evidence>
<dbReference type="Pfam" id="PF16212">
    <property type="entry name" value="PhoLip_ATPase_C"/>
    <property type="match status" value="1"/>
</dbReference>
<feature type="region of interest" description="Disordered" evidence="17">
    <location>
        <begin position="25"/>
        <end position="45"/>
    </location>
</feature>
<feature type="binding site" evidence="14">
    <location>
        <position position="1089"/>
    </location>
    <ligand>
        <name>ATP</name>
        <dbReference type="ChEBI" id="CHEBI:30616"/>
    </ligand>
</feature>
<evidence type="ECO:0000256" key="7">
    <source>
        <dbReference type="ARBA" id="ARBA00022840"/>
    </source>
</evidence>